<evidence type="ECO:0000256" key="5">
    <source>
        <dbReference type="ARBA" id="ARBA00022801"/>
    </source>
</evidence>
<dbReference type="InterPro" id="IPR016193">
    <property type="entry name" value="Cytidine_deaminase-like"/>
</dbReference>
<feature type="binding site" evidence="8">
    <location>
        <position position="85"/>
    </location>
    <ligand>
        <name>Zn(2+)</name>
        <dbReference type="ChEBI" id="CHEBI:29105"/>
        <note>catalytic</note>
    </ligand>
</feature>
<keyword evidence="4 8" id="KW-0479">Metal-binding</keyword>
<dbReference type="PROSITE" id="PS51747">
    <property type="entry name" value="CYT_DCMP_DEAMINASES_2"/>
    <property type="match status" value="1"/>
</dbReference>
<comment type="function">
    <text evidence="8">Catalyzes the deamination of adenosine to inosine at the wobble position 34 of tRNA(Arg2).</text>
</comment>
<keyword evidence="5 8" id="KW-0378">Hydrolase</keyword>
<comment type="similarity">
    <text evidence="1">Belongs to the cytidine and deoxycytidylate deaminase family. ADAT2 subfamily.</text>
</comment>
<feature type="active site" description="Proton donor" evidence="8">
    <location>
        <position position="57"/>
    </location>
</feature>
<dbReference type="SUPFAM" id="SSF53927">
    <property type="entry name" value="Cytidine deaminase-like"/>
    <property type="match status" value="1"/>
</dbReference>
<evidence type="ECO:0000256" key="6">
    <source>
        <dbReference type="ARBA" id="ARBA00022833"/>
    </source>
</evidence>
<evidence type="ECO:0000256" key="7">
    <source>
        <dbReference type="ARBA" id="ARBA00048045"/>
    </source>
</evidence>
<dbReference type="EC" id="3.5.4.33" evidence="8"/>
<keyword evidence="3 8" id="KW-0819">tRNA processing</keyword>
<name>A0A837DZK3_9LACO</name>
<comment type="caution">
    <text evidence="10">The sequence shown here is derived from an EMBL/GenBank/DDBJ whole genome shotgun (WGS) entry which is preliminary data.</text>
</comment>
<dbReference type="FunFam" id="3.40.140.10:FF:000005">
    <property type="entry name" value="tRNA-specific adenosine deaminase"/>
    <property type="match status" value="1"/>
</dbReference>
<dbReference type="Pfam" id="PF00383">
    <property type="entry name" value="dCMP_cyt_deam_1"/>
    <property type="match status" value="1"/>
</dbReference>
<comment type="cofactor">
    <cofactor evidence="8">
        <name>Zn(2+)</name>
        <dbReference type="ChEBI" id="CHEBI:29105"/>
    </cofactor>
    <text evidence="8">Binds 1 zinc ion per subunit.</text>
</comment>
<accession>A0A837DZK3</accession>
<comment type="subunit">
    <text evidence="2 8">Homodimer.</text>
</comment>
<dbReference type="AlphaFoldDB" id="A0A837DZK3"/>
<feature type="binding site" evidence="8">
    <location>
        <position position="88"/>
    </location>
    <ligand>
        <name>Zn(2+)</name>
        <dbReference type="ChEBI" id="CHEBI:29105"/>
        <note>catalytic</note>
    </ligand>
</feature>
<dbReference type="InterPro" id="IPR016192">
    <property type="entry name" value="APOBEC/CMP_deaminase_Zn-bd"/>
</dbReference>
<feature type="domain" description="CMP/dCMP-type deaminase" evidence="9">
    <location>
        <begin position="4"/>
        <end position="123"/>
    </location>
</feature>
<evidence type="ECO:0000256" key="4">
    <source>
        <dbReference type="ARBA" id="ARBA00022723"/>
    </source>
</evidence>
<dbReference type="NCBIfam" id="NF008113">
    <property type="entry name" value="PRK10860.1"/>
    <property type="match status" value="1"/>
</dbReference>
<dbReference type="GO" id="GO:0002100">
    <property type="term" value="P:tRNA wobble adenosine to inosine editing"/>
    <property type="evidence" value="ECO:0007669"/>
    <property type="project" value="UniProtKB-UniRule"/>
</dbReference>
<dbReference type="EMBL" id="AWYA01000015">
    <property type="protein sequence ID" value="KIC05590.1"/>
    <property type="molecule type" value="Genomic_DNA"/>
</dbReference>
<dbReference type="PROSITE" id="PS00903">
    <property type="entry name" value="CYT_DCMP_DEAMINASES_1"/>
    <property type="match status" value="1"/>
</dbReference>
<proteinExistence type="inferred from homology"/>
<dbReference type="InterPro" id="IPR002125">
    <property type="entry name" value="CMP_dCMP_dom"/>
</dbReference>
<evidence type="ECO:0000313" key="11">
    <source>
        <dbReference type="Proteomes" id="UP000031011"/>
    </source>
</evidence>
<dbReference type="PANTHER" id="PTHR11079:SF202">
    <property type="entry name" value="TRNA-SPECIFIC ADENOSINE DEAMINASE"/>
    <property type="match status" value="1"/>
</dbReference>
<evidence type="ECO:0000256" key="3">
    <source>
        <dbReference type="ARBA" id="ARBA00022694"/>
    </source>
</evidence>
<dbReference type="PANTHER" id="PTHR11079">
    <property type="entry name" value="CYTOSINE DEAMINASE FAMILY MEMBER"/>
    <property type="match status" value="1"/>
</dbReference>
<evidence type="ECO:0000313" key="10">
    <source>
        <dbReference type="EMBL" id="KIC05590.1"/>
    </source>
</evidence>
<sequence>MTEEEKIAFMKEALKEAKSAYEAGEVPIGCVIVSGGRIIGRGHNRREELQDATEHAEMIAIREANRTLGSFRLENCALFVTLEPCPMCTGAIINARIPEVFYGAPDEKAGTCGTLMNLLGDERFNHRASIEKGCLRNECGKLLSDFFASLRIH</sequence>
<comment type="catalytic activity">
    <reaction evidence="7 8">
        <text>adenosine(34) in tRNA + H2O + H(+) = inosine(34) in tRNA + NH4(+)</text>
        <dbReference type="Rhea" id="RHEA:43168"/>
        <dbReference type="Rhea" id="RHEA-COMP:10373"/>
        <dbReference type="Rhea" id="RHEA-COMP:10374"/>
        <dbReference type="ChEBI" id="CHEBI:15377"/>
        <dbReference type="ChEBI" id="CHEBI:15378"/>
        <dbReference type="ChEBI" id="CHEBI:28938"/>
        <dbReference type="ChEBI" id="CHEBI:74411"/>
        <dbReference type="ChEBI" id="CHEBI:82852"/>
        <dbReference type="EC" id="3.5.4.33"/>
    </reaction>
</comment>
<evidence type="ECO:0000259" key="9">
    <source>
        <dbReference type="PROSITE" id="PS51747"/>
    </source>
</evidence>
<protein>
    <recommendedName>
        <fullName evidence="8">tRNA-specific adenosine deaminase</fullName>
        <ecNumber evidence="8">3.5.4.33</ecNumber>
    </recommendedName>
</protein>
<gene>
    <name evidence="8" type="primary">tadA</name>
    <name evidence="10" type="ORF">LRN_0547</name>
</gene>
<dbReference type="GO" id="GO:0008270">
    <property type="term" value="F:zinc ion binding"/>
    <property type="evidence" value="ECO:0007669"/>
    <property type="project" value="UniProtKB-UniRule"/>
</dbReference>
<dbReference type="CDD" id="cd01285">
    <property type="entry name" value="nucleoside_deaminase"/>
    <property type="match status" value="1"/>
</dbReference>
<evidence type="ECO:0000256" key="2">
    <source>
        <dbReference type="ARBA" id="ARBA00011738"/>
    </source>
</evidence>
<feature type="binding site" evidence="8">
    <location>
        <position position="55"/>
    </location>
    <ligand>
        <name>Zn(2+)</name>
        <dbReference type="ChEBI" id="CHEBI:29105"/>
        <note>catalytic</note>
    </ligand>
</feature>
<dbReference type="Gene3D" id="3.40.140.10">
    <property type="entry name" value="Cytidine Deaminase, domain 2"/>
    <property type="match status" value="1"/>
</dbReference>
<dbReference type="GO" id="GO:0052717">
    <property type="term" value="F:tRNA-specific adenosine-34 deaminase activity"/>
    <property type="evidence" value="ECO:0007669"/>
    <property type="project" value="UniProtKB-UniRule"/>
</dbReference>
<dbReference type="HAMAP" id="MF_00972">
    <property type="entry name" value="tRNA_aden_deaminase"/>
    <property type="match status" value="1"/>
</dbReference>
<dbReference type="InterPro" id="IPR028883">
    <property type="entry name" value="tRNA_aden_deaminase"/>
</dbReference>
<evidence type="ECO:0000256" key="1">
    <source>
        <dbReference type="ARBA" id="ARBA00010669"/>
    </source>
</evidence>
<evidence type="ECO:0000256" key="8">
    <source>
        <dbReference type="HAMAP-Rule" id="MF_00972"/>
    </source>
</evidence>
<organism evidence="10 11">
    <name type="scientific">Ligilactobacillus ruminis DPC 6832</name>
    <dbReference type="NCBI Taxonomy" id="1402208"/>
    <lineage>
        <taxon>Bacteria</taxon>
        <taxon>Bacillati</taxon>
        <taxon>Bacillota</taxon>
        <taxon>Bacilli</taxon>
        <taxon>Lactobacillales</taxon>
        <taxon>Lactobacillaceae</taxon>
        <taxon>Ligilactobacillus</taxon>
    </lineage>
</organism>
<dbReference type="Proteomes" id="UP000031011">
    <property type="component" value="Unassembled WGS sequence"/>
</dbReference>
<reference evidence="10 11" key="1">
    <citation type="journal article" date="2015" name="BMC Microbiol.">
        <title>Lactobacillus ruminis strains cluster according to their mammalian gut source.</title>
        <authorList>
            <person name="O' Donnell M.M."/>
            <person name="Harris H.M."/>
            <person name="Lynch D.B."/>
            <person name="Ross R.P."/>
            <person name="O'Toole P.W."/>
        </authorList>
    </citation>
    <scope>NUCLEOTIDE SEQUENCE [LARGE SCALE GENOMIC DNA]</scope>
    <source>
        <strain evidence="10 11">DPC 6832</strain>
    </source>
</reference>
<keyword evidence="6 8" id="KW-0862">Zinc</keyword>